<evidence type="ECO:0000313" key="3">
    <source>
        <dbReference type="Proteomes" id="UP000004322"/>
    </source>
</evidence>
<keyword evidence="3" id="KW-1185">Reference proteome</keyword>
<dbReference type="EMBL" id="AEUV02000002">
    <property type="protein sequence ID" value="EHI75230.1"/>
    <property type="molecule type" value="Genomic_DNA"/>
</dbReference>
<dbReference type="Gene3D" id="3.40.630.30">
    <property type="match status" value="1"/>
</dbReference>
<gene>
    <name evidence="2" type="ORF">STRCR_1601</name>
</gene>
<dbReference type="PANTHER" id="PTHR43415">
    <property type="entry name" value="SPERMIDINE N(1)-ACETYLTRANSFERASE"/>
    <property type="match status" value="1"/>
</dbReference>
<dbReference type="RefSeq" id="WP_004229429.1">
    <property type="nucleotide sequence ID" value="NZ_AEUV02000002.1"/>
</dbReference>
<dbReference type="AlphaFoldDB" id="G5JPE9"/>
<protein>
    <submittedName>
        <fullName evidence="2">Acetyltransferase, GNAT family</fullName>
    </submittedName>
</protein>
<dbReference type="CDD" id="cd04301">
    <property type="entry name" value="NAT_SF"/>
    <property type="match status" value="1"/>
</dbReference>
<dbReference type="GO" id="GO:0016747">
    <property type="term" value="F:acyltransferase activity, transferring groups other than amino-acyl groups"/>
    <property type="evidence" value="ECO:0007669"/>
    <property type="project" value="InterPro"/>
</dbReference>
<dbReference type="SUPFAM" id="SSF55729">
    <property type="entry name" value="Acyl-CoA N-acyltransferases (Nat)"/>
    <property type="match status" value="1"/>
</dbReference>
<evidence type="ECO:0000259" key="1">
    <source>
        <dbReference type="PROSITE" id="PS51186"/>
    </source>
</evidence>
<dbReference type="InterPro" id="IPR016181">
    <property type="entry name" value="Acyl_CoA_acyltransferase"/>
</dbReference>
<accession>G5JPE9</accession>
<name>G5JPE9_STRCG</name>
<dbReference type="Pfam" id="PF00583">
    <property type="entry name" value="Acetyltransf_1"/>
    <property type="match status" value="1"/>
</dbReference>
<sequence length="157" mass="18245">MTIRFEEGINKDHALLLCEWSNKEGKDFQEQWMGPQISYPLNDDKIKQLENIFSIFNDDEFIGVIQKVEVKSNNIHIGRFVLDPQKTGMGLGKEALSRFMNLIFENANIKSITLTVFDFNQNAKKLYDKLGFKIDKVFETPNLKYTMKCERKAGLRS</sequence>
<dbReference type="STRING" id="873449.STRCR_1601"/>
<dbReference type="OrthoDB" id="9795206at2"/>
<dbReference type="PANTHER" id="PTHR43415:SF3">
    <property type="entry name" value="GNAT-FAMILY ACETYLTRANSFERASE"/>
    <property type="match status" value="1"/>
</dbReference>
<comment type="caution">
    <text evidence="2">The sequence shown here is derived from an EMBL/GenBank/DDBJ whole genome shotgun (WGS) entry which is preliminary data.</text>
</comment>
<dbReference type="Proteomes" id="UP000004322">
    <property type="component" value="Unassembled WGS sequence"/>
</dbReference>
<dbReference type="InterPro" id="IPR000182">
    <property type="entry name" value="GNAT_dom"/>
</dbReference>
<proteinExistence type="predicted"/>
<dbReference type="eggNOG" id="COG0456">
    <property type="taxonomic scope" value="Bacteria"/>
</dbReference>
<feature type="domain" description="N-acetyltransferase" evidence="1">
    <location>
        <begin position="1"/>
        <end position="152"/>
    </location>
</feature>
<dbReference type="PROSITE" id="PS51186">
    <property type="entry name" value="GNAT"/>
    <property type="match status" value="1"/>
</dbReference>
<organism evidence="2 3">
    <name type="scientific">Streptococcus criceti HS-6</name>
    <dbReference type="NCBI Taxonomy" id="873449"/>
    <lineage>
        <taxon>Bacteria</taxon>
        <taxon>Bacillati</taxon>
        <taxon>Bacillota</taxon>
        <taxon>Bacilli</taxon>
        <taxon>Lactobacillales</taxon>
        <taxon>Streptococcaceae</taxon>
        <taxon>Streptococcus</taxon>
    </lineage>
</organism>
<reference evidence="2" key="1">
    <citation type="submission" date="2011-07" db="EMBL/GenBank/DDBJ databases">
        <authorList>
            <person name="Stanhope M.J."/>
            <person name="Durkin A.S."/>
            <person name="Hostetler J."/>
            <person name="Kim M."/>
            <person name="Radune D."/>
            <person name="Singh I."/>
            <person name="Town C.D."/>
        </authorList>
    </citation>
    <scope>NUCLEOTIDE SEQUENCE [LARGE SCALE GENOMIC DNA]</scope>
    <source>
        <strain evidence="2">HS-6</strain>
    </source>
</reference>
<evidence type="ECO:0000313" key="2">
    <source>
        <dbReference type="EMBL" id="EHI75230.1"/>
    </source>
</evidence>